<keyword evidence="3" id="KW-1185">Reference proteome</keyword>
<accession>A0ABD0M2S6</accession>
<dbReference type="Proteomes" id="UP001519460">
    <property type="component" value="Unassembled WGS sequence"/>
</dbReference>
<feature type="compositionally biased region" description="Basic and acidic residues" evidence="1">
    <location>
        <begin position="74"/>
        <end position="83"/>
    </location>
</feature>
<name>A0ABD0M2S6_9CAEN</name>
<evidence type="ECO:0000313" key="2">
    <source>
        <dbReference type="EMBL" id="KAK7505591.1"/>
    </source>
</evidence>
<feature type="compositionally biased region" description="Basic and acidic residues" evidence="1">
    <location>
        <begin position="46"/>
        <end position="55"/>
    </location>
</feature>
<feature type="region of interest" description="Disordered" evidence="1">
    <location>
        <begin position="46"/>
        <end position="83"/>
    </location>
</feature>
<proteinExistence type="predicted"/>
<evidence type="ECO:0000313" key="3">
    <source>
        <dbReference type="Proteomes" id="UP001519460"/>
    </source>
</evidence>
<dbReference type="EMBL" id="JACVVK020000010">
    <property type="protein sequence ID" value="KAK7505591.1"/>
    <property type="molecule type" value="Genomic_DNA"/>
</dbReference>
<reference evidence="2 3" key="1">
    <citation type="journal article" date="2023" name="Sci. Data">
        <title>Genome assembly of the Korean intertidal mud-creeper Batillaria attramentaria.</title>
        <authorList>
            <person name="Patra A.K."/>
            <person name="Ho P.T."/>
            <person name="Jun S."/>
            <person name="Lee S.J."/>
            <person name="Kim Y."/>
            <person name="Won Y.J."/>
        </authorList>
    </citation>
    <scope>NUCLEOTIDE SEQUENCE [LARGE SCALE GENOMIC DNA]</scope>
    <source>
        <strain evidence="2">Wonlab-2016</strain>
    </source>
</reference>
<feature type="compositionally biased region" description="Polar residues" evidence="1">
    <location>
        <begin position="56"/>
        <end position="72"/>
    </location>
</feature>
<organism evidence="2 3">
    <name type="scientific">Batillaria attramentaria</name>
    <dbReference type="NCBI Taxonomy" id="370345"/>
    <lineage>
        <taxon>Eukaryota</taxon>
        <taxon>Metazoa</taxon>
        <taxon>Spiralia</taxon>
        <taxon>Lophotrochozoa</taxon>
        <taxon>Mollusca</taxon>
        <taxon>Gastropoda</taxon>
        <taxon>Caenogastropoda</taxon>
        <taxon>Sorbeoconcha</taxon>
        <taxon>Cerithioidea</taxon>
        <taxon>Batillariidae</taxon>
        <taxon>Batillaria</taxon>
    </lineage>
</organism>
<sequence length="83" mass="9572">MYRKRCKRHGEGTCPNIKDKQVGTDKEIKGRIGCIRHKELDKCRENEAKDTERAHVQTSKTNKWTQMGTCTENGAKDTERAHV</sequence>
<gene>
    <name evidence="2" type="ORF">BaRGS_00003336</name>
</gene>
<protein>
    <submittedName>
        <fullName evidence="2">Uncharacterized protein</fullName>
    </submittedName>
</protein>
<dbReference type="AlphaFoldDB" id="A0ABD0M2S6"/>
<comment type="caution">
    <text evidence="2">The sequence shown here is derived from an EMBL/GenBank/DDBJ whole genome shotgun (WGS) entry which is preliminary data.</text>
</comment>
<evidence type="ECO:0000256" key="1">
    <source>
        <dbReference type="SAM" id="MobiDB-lite"/>
    </source>
</evidence>